<dbReference type="InterPro" id="IPR001036">
    <property type="entry name" value="Acrflvin-R"/>
</dbReference>
<dbReference type="PANTHER" id="PTHR32063:SF0">
    <property type="entry name" value="SWARMING MOTILITY PROTEIN SWRC"/>
    <property type="match status" value="1"/>
</dbReference>
<feature type="transmembrane region" description="Helical" evidence="2">
    <location>
        <begin position="580"/>
        <end position="600"/>
    </location>
</feature>
<proteinExistence type="predicted"/>
<dbReference type="Gene3D" id="3.30.70.1430">
    <property type="entry name" value="Multidrug efflux transporter AcrB pore domain"/>
    <property type="match status" value="2"/>
</dbReference>
<reference evidence="3" key="2">
    <citation type="journal article" date="2021" name="Microbiol. Resour. Announc.">
        <title>Complete Genome Sequence of Polycladomyces abyssicola JIR-001T, Isolated from Hemipelagic Sediment in Deep Seawater.</title>
        <authorList>
            <person name="Tsubouchi T."/>
            <person name="Kaneko Y."/>
        </authorList>
    </citation>
    <scope>NUCLEOTIDE SEQUENCE</scope>
    <source>
        <strain evidence="3">JIR-001</strain>
    </source>
</reference>
<dbReference type="GO" id="GO:0005886">
    <property type="term" value="C:plasma membrane"/>
    <property type="evidence" value="ECO:0007669"/>
    <property type="project" value="TreeGrafter"/>
</dbReference>
<dbReference type="SUPFAM" id="SSF82714">
    <property type="entry name" value="Multidrug efflux transporter AcrB TolC docking domain, DN and DC subdomains"/>
    <property type="match status" value="2"/>
</dbReference>
<keyword evidence="2" id="KW-0812">Transmembrane</keyword>
<organism evidence="3 4">
    <name type="scientific">Polycladomyces abyssicola</name>
    <dbReference type="NCBI Taxonomy" id="1125966"/>
    <lineage>
        <taxon>Bacteria</taxon>
        <taxon>Bacillati</taxon>
        <taxon>Bacillota</taxon>
        <taxon>Bacilli</taxon>
        <taxon>Bacillales</taxon>
        <taxon>Thermoactinomycetaceae</taxon>
        <taxon>Polycladomyces</taxon>
    </lineage>
</organism>
<dbReference type="Gene3D" id="3.30.2090.10">
    <property type="entry name" value="Multidrug efflux transporter AcrB TolC docking domain, DN and DC subdomains"/>
    <property type="match status" value="3"/>
</dbReference>
<evidence type="ECO:0000313" key="4">
    <source>
        <dbReference type="Proteomes" id="UP000677436"/>
    </source>
</evidence>
<sequence>MGVLTRFSLRNTAAVLILVLLVTFGGLYTATQLKMEAMPDITFPVIVVITPYPGASPQDVDQKVTQPIEQSLQGIAGAKKISSVSADSTSVVVVEYDFDTDLDKAKQEIQEAVDRVSLPDGAMKPSFSRFGFNTFPFMILGVTSQTKDPEELEKWVKETAEPILKTADGVGQVQIKGQGPKAVYVRLKQDRLKKYNLTAQQVQQALQASNVSIPVGELPSGRLDLPIRVDQKITSVDQLKNLRLTIQPNPQEGMEDAFNQIGQSMQGLGQAVGGLGQSVGQLGQGLGEVGQGVGLLQAQVRILQSAQQLQAQLLGDQIALNAAEMRLKQNPQDQEAAAQVAQLKPKVAAEIQALKQLNAQLSQLQKQMPQPKGAPAGGAPREMGEQPKTGGKPKIKETQIQTVKLSEIADISESQQDSTMITRMNGKPSVNIELIKDPDGNIVEAAEAVSAKLATLKKQDPNVQFTLLFDQSRAVKSSIRSMVREGLLGALFAAVVILLFLRNFRTTLIAVVSIPLSVLATLILLKQADITLNVMTLGGLAVAIGRVVDDSIVVIENIYRHLMKNRDRTVDLITYATKEVGAAITSSTLTTVAVFVPLGLVSGIVGKVFLPFALTVVFALLCSLIVAVTVVPLMAKLMLLNKRKQPRFNKKESGMAASYRRALAWALDHKGVVLSVSTLALVASLFLIPLVGTSFLPSNKDKAVQVKLELPPGTALSTTDAQARKLEAKLRNYPQVKQVSTTVGNLRGQLAGDGTIGSTNKVSLFANLDPDTDMDRFLSQVRNDLGNIKGNGELQVLEVKSIGPPSSQIVAIIKGERMADIRKTADILTNKMKKVSGLTNVTNNLSEQKGLVSVHVDQAKAAQHGLVPMQVAMSIRGLLQAEKVSELEKGSQTEEIKLGLANKDLHSVERLKAIQLLTPTGKMIKLGDIASVRVEQGPVTIQKENGSQYAQVSGDVIGKDTGALSRQVQQIINGMKLPSGVKVTLRGDTEEMQKSFAQLGIAMVVAVAAVYLVMIVTFGEATAPFTILFSLPFAVIGGLVGLWLSDQPISVSAMIGALMLIGIVVTNAIVLIDRVQQQRARGLDIRSALLEAAGTRLRPILMTALATVFALLPLGLGYGEGSLISQGLAVVVIGGLTSSTLLTLFIVPIMYSILTRGKDRLTRNRRTEVTTG</sequence>
<dbReference type="SUPFAM" id="SSF82693">
    <property type="entry name" value="Multidrug efflux transporter AcrB pore domain, PN1, PN2, PC1 and PC2 subdomains"/>
    <property type="match status" value="2"/>
</dbReference>
<dbReference type="InterPro" id="IPR027463">
    <property type="entry name" value="AcrB_DN_DC_subdom"/>
</dbReference>
<dbReference type="Proteomes" id="UP000677436">
    <property type="component" value="Chromosome"/>
</dbReference>
<gene>
    <name evidence="3" type="ORF">JIR001_29200</name>
</gene>
<keyword evidence="2" id="KW-1133">Transmembrane helix</keyword>
<evidence type="ECO:0000256" key="2">
    <source>
        <dbReference type="SAM" id="Phobius"/>
    </source>
</evidence>
<keyword evidence="2" id="KW-0472">Membrane</keyword>
<name>A0A8D5UJX2_9BACL</name>
<protein>
    <submittedName>
        <fullName evidence="3">Multidrug transporter AcrB</fullName>
    </submittedName>
</protein>
<feature type="transmembrane region" description="Helical" evidence="2">
    <location>
        <begin position="671"/>
        <end position="692"/>
    </location>
</feature>
<dbReference type="GO" id="GO:0042910">
    <property type="term" value="F:xenobiotic transmembrane transporter activity"/>
    <property type="evidence" value="ECO:0007669"/>
    <property type="project" value="TreeGrafter"/>
</dbReference>
<feature type="transmembrane region" description="Helical" evidence="2">
    <location>
        <begin position="1025"/>
        <end position="1045"/>
    </location>
</feature>
<feature type="transmembrane region" description="Helical" evidence="2">
    <location>
        <begin position="612"/>
        <end position="635"/>
    </location>
</feature>
<feature type="transmembrane region" description="Helical" evidence="2">
    <location>
        <begin position="482"/>
        <end position="501"/>
    </location>
</feature>
<dbReference type="Gene3D" id="3.30.70.1320">
    <property type="entry name" value="Multidrug efflux transporter AcrB pore domain like"/>
    <property type="match status" value="2"/>
</dbReference>
<dbReference type="Gene3D" id="3.30.70.1440">
    <property type="entry name" value="Multidrug efflux transporter AcrB pore domain"/>
    <property type="match status" value="1"/>
</dbReference>
<dbReference type="KEGG" id="pabs:JIR001_29200"/>
<dbReference type="RefSeq" id="WP_212773394.1">
    <property type="nucleotide sequence ID" value="NZ_AP024601.1"/>
</dbReference>
<dbReference type="SUPFAM" id="SSF82866">
    <property type="entry name" value="Multidrug efflux transporter AcrB transmembrane domain"/>
    <property type="match status" value="2"/>
</dbReference>
<feature type="transmembrane region" description="Helical" evidence="2">
    <location>
        <begin position="1051"/>
        <end position="1072"/>
    </location>
</feature>
<dbReference type="Pfam" id="PF00873">
    <property type="entry name" value="ACR_tran"/>
    <property type="match status" value="2"/>
</dbReference>
<evidence type="ECO:0000313" key="3">
    <source>
        <dbReference type="EMBL" id="BCU83137.1"/>
    </source>
</evidence>
<dbReference type="AlphaFoldDB" id="A0A8D5UJX2"/>
<dbReference type="PANTHER" id="PTHR32063">
    <property type="match status" value="1"/>
</dbReference>
<accession>A0A8D5UJX2</accession>
<reference evidence="3" key="1">
    <citation type="journal article" date="2013" name="Int. J. Syst. Evol. Microbiol.">
        <title>Polycladomyces abyssicola gen. nov., sp. nov., a thermophilic filamentous bacterium isolated from hemipelagic sediment.</title>
        <authorList>
            <person name="Tsubouchi T."/>
            <person name="Shimane Y."/>
            <person name="Mori K."/>
            <person name="Usui K."/>
            <person name="Hiraki T."/>
            <person name="Tame A."/>
            <person name="Uematsu K."/>
            <person name="Maruyama T."/>
            <person name="Hatada Y."/>
        </authorList>
    </citation>
    <scope>NUCLEOTIDE SEQUENCE</scope>
    <source>
        <strain evidence="3">JIR-001</strain>
    </source>
</reference>
<feature type="compositionally biased region" description="Low complexity" evidence="1">
    <location>
        <begin position="371"/>
        <end position="380"/>
    </location>
</feature>
<evidence type="ECO:0000256" key="1">
    <source>
        <dbReference type="SAM" id="MobiDB-lite"/>
    </source>
</evidence>
<feature type="transmembrane region" description="Helical" evidence="2">
    <location>
        <begin position="1100"/>
        <end position="1118"/>
    </location>
</feature>
<keyword evidence="4" id="KW-1185">Reference proteome</keyword>
<feature type="transmembrane region" description="Helical" evidence="2">
    <location>
        <begin position="1130"/>
        <end position="1154"/>
    </location>
</feature>
<feature type="transmembrane region" description="Helical" evidence="2">
    <location>
        <begin position="537"/>
        <end position="559"/>
    </location>
</feature>
<dbReference type="Gene3D" id="1.20.1640.10">
    <property type="entry name" value="Multidrug efflux transporter AcrB transmembrane domain"/>
    <property type="match status" value="3"/>
</dbReference>
<dbReference type="EMBL" id="AP024601">
    <property type="protein sequence ID" value="BCU83137.1"/>
    <property type="molecule type" value="Genomic_DNA"/>
</dbReference>
<feature type="transmembrane region" description="Helical" evidence="2">
    <location>
        <begin position="508"/>
        <end position="525"/>
    </location>
</feature>
<feature type="transmembrane region" description="Helical" evidence="2">
    <location>
        <begin position="996"/>
        <end position="1018"/>
    </location>
</feature>
<feature type="region of interest" description="Disordered" evidence="1">
    <location>
        <begin position="365"/>
        <end position="395"/>
    </location>
</feature>